<reference evidence="2" key="1">
    <citation type="submission" date="2020-08" db="EMBL/GenBank/DDBJ databases">
        <title>Multicomponent nature underlies the extraordinary mechanical properties of spider dragline silk.</title>
        <authorList>
            <person name="Kono N."/>
            <person name="Nakamura H."/>
            <person name="Mori M."/>
            <person name="Yoshida Y."/>
            <person name="Ohtoshi R."/>
            <person name="Malay A.D."/>
            <person name="Moran D.A.P."/>
            <person name="Tomita M."/>
            <person name="Numata K."/>
            <person name="Arakawa K."/>
        </authorList>
    </citation>
    <scope>NUCLEOTIDE SEQUENCE</scope>
</reference>
<sequence>MYIHSHINSNLCRFHQHSTLNFPREEYGVTREKKSVTSKKSRNKRKTESSQKLAELMSESAGAMSRKMMVAPYSVIEPRATKKKDSYPLSRGQCPGGSLLLVSQLKSSRGYLLFSSVSIHPMHLLLFDY</sequence>
<evidence type="ECO:0000313" key="3">
    <source>
        <dbReference type="Proteomes" id="UP000887013"/>
    </source>
</evidence>
<accession>A0A8X6PEB8</accession>
<feature type="compositionally biased region" description="Basic and acidic residues" evidence="1">
    <location>
        <begin position="25"/>
        <end position="35"/>
    </location>
</feature>
<comment type="caution">
    <text evidence="2">The sequence shown here is derived from an EMBL/GenBank/DDBJ whole genome shotgun (WGS) entry which is preliminary data.</text>
</comment>
<proteinExistence type="predicted"/>
<feature type="region of interest" description="Disordered" evidence="1">
    <location>
        <begin position="25"/>
        <end position="53"/>
    </location>
</feature>
<name>A0A8X6PEB8_NEPPI</name>
<evidence type="ECO:0000256" key="1">
    <source>
        <dbReference type="SAM" id="MobiDB-lite"/>
    </source>
</evidence>
<keyword evidence="3" id="KW-1185">Reference proteome</keyword>
<evidence type="ECO:0000313" key="2">
    <source>
        <dbReference type="EMBL" id="GFT62035.1"/>
    </source>
</evidence>
<dbReference type="AlphaFoldDB" id="A0A8X6PEB8"/>
<organism evidence="2 3">
    <name type="scientific">Nephila pilipes</name>
    <name type="common">Giant wood spider</name>
    <name type="synonym">Nephila maculata</name>
    <dbReference type="NCBI Taxonomy" id="299642"/>
    <lineage>
        <taxon>Eukaryota</taxon>
        <taxon>Metazoa</taxon>
        <taxon>Ecdysozoa</taxon>
        <taxon>Arthropoda</taxon>
        <taxon>Chelicerata</taxon>
        <taxon>Arachnida</taxon>
        <taxon>Araneae</taxon>
        <taxon>Araneomorphae</taxon>
        <taxon>Entelegynae</taxon>
        <taxon>Araneoidea</taxon>
        <taxon>Nephilidae</taxon>
        <taxon>Nephila</taxon>
    </lineage>
</organism>
<feature type="compositionally biased region" description="Basic residues" evidence="1">
    <location>
        <begin position="36"/>
        <end position="45"/>
    </location>
</feature>
<dbReference type="Proteomes" id="UP000887013">
    <property type="component" value="Unassembled WGS sequence"/>
</dbReference>
<protein>
    <submittedName>
        <fullName evidence="2">Uncharacterized protein</fullName>
    </submittedName>
</protein>
<gene>
    <name evidence="2" type="ORF">NPIL_327041</name>
</gene>
<dbReference type="EMBL" id="BMAW01114502">
    <property type="protein sequence ID" value="GFT62035.1"/>
    <property type="molecule type" value="Genomic_DNA"/>
</dbReference>